<keyword evidence="1" id="KW-0732">Signal</keyword>
<name>A0ABN8MVM5_9CNID</name>
<feature type="signal peptide" evidence="1">
    <location>
        <begin position="1"/>
        <end position="28"/>
    </location>
</feature>
<protein>
    <recommendedName>
        <fullName evidence="2">Insulin-like domain-containing protein</fullName>
    </recommendedName>
</protein>
<evidence type="ECO:0000313" key="4">
    <source>
        <dbReference type="Proteomes" id="UP001159405"/>
    </source>
</evidence>
<keyword evidence="4" id="KW-1185">Reference proteome</keyword>
<evidence type="ECO:0000259" key="2">
    <source>
        <dbReference type="SMART" id="SM00078"/>
    </source>
</evidence>
<dbReference type="Proteomes" id="UP001159405">
    <property type="component" value="Unassembled WGS sequence"/>
</dbReference>
<organism evidence="3 4">
    <name type="scientific">Porites lobata</name>
    <dbReference type="NCBI Taxonomy" id="104759"/>
    <lineage>
        <taxon>Eukaryota</taxon>
        <taxon>Metazoa</taxon>
        <taxon>Cnidaria</taxon>
        <taxon>Anthozoa</taxon>
        <taxon>Hexacorallia</taxon>
        <taxon>Scleractinia</taxon>
        <taxon>Fungiina</taxon>
        <taxon>Poritidae</taxon>
        <taxon>Porites</taxon>
    </lineage>
</organism>
<comment type="caution">
    <text evidence="3">The sequence shown here is derived from an EMBL/GenBank/DDBJ whole genome shotgun (WGS) entry which is preliminary data.</text>
</comment>
<feature type="chain" id="PRO_5045233869" description="Insulin-like domain-containing protein" evidence="1">
    <location>
        <begin position="29"/>
        <end position="124"/>
    </location>
</feature>
<dbReference type="EMBL" id="CALNXK010000003">
    <property type="protein sequence ID" value="CAH3035045.1"/>
    <property type="molecule type" value="Genomic_DNA"/>
</dbReference>
<accession>A0ABN8MVM5</accession>
<evidence type="ECO:0000313" key="3">
    <source>
        <dbReference type="EMBL" id="CAH3035045.1"/>
    </source>
</evidence>
<evidence type="ECO:0000256" key="1">
    <source>
        <dbReference type="SAM" id="SignalP"/>
    </source>
</evidence>
<dbReference type="Gene3D" id="1.10.100.10">
    <property type="entry name" value="Insulin-like"/>
    <property type="match status" value="1"/>
</dbReference>
<dbReference type="SMART" id="SM00078">
    <property type="entry name" value="IlGF"/>
    <property type="match status" value="1"/>
</dbReference>
<dbReference type="InterPro" id="IPR036438">
    <property type="entry name" value="Insulin-like_sf"/>
</dbReference>
<dbReference type="SUPFAM" id="SSF56994">
    <property type="entry name" value="Insulin-like"/>
    <property type="match status" value="1"/>
</dbReference>
<dbReference type="InterPro" id="IPR016179">
    <property type="entry name" value="Insulin-like"/>
</dbReference>
<reference evidence="3 4" key="1">
    <citation type="submission" date="2022-05" db="EMBL/GenBank/DDBJ databases">
        <authorList>
            <consortium name="Genoscope - CEA"/>
            <person name="William W."/>
        </authorList>
    </citation>
    <scope>NUCLEOTIDE SEQUENCE [LARGE SCALE GENOMIC DNA]</scope>
</reference>
<sequence length="124" mass="14063">MRHSCLWSTITVTAILLLNILCPEPVSSTASSQGTESPPIYKVNEAGSSQVYDFFCGNEITSFWNQVCSPNSRKRRSMFLDEKEALSFLQQQIQRHRRSTGQTDIVEECCHEGCALEEVAEYCY</sequence>
<gene>
    <name evidence="3" type="ORF">PLOB_00024938</name>
</gene>
<proteinExistence type="predicted"/>
<dbReference type="Pfam" id="PF00049">
    <property type="entry name" value="Insulin"/>
    <property type="match status" value="1"/>
</dbReference>
<feature type="domain" description="Insulin-like" evidence="2">
    <location>
        <begin position="53"/>
        <end position="123"/>
    </location>
</feature>